<dbReference type="CTD" id="80741"/>
<dbReference type="PANTHER" id="PTHR14909">
    <property type="entry name" value="LYMPHOCYTE ANTIGEN 6 COMPLEX LOCUS PROTEIN G5C"/>
    <property type="match status" value="1"/>
</dbReference>
<evidence type="ECO:0000256" key="5">
    <source>
        <dbReference type="ARBA" id="ARBA00023180"/>
    </source>
</evidence>
<dbReference type="Ensembl" id="ENSPEMT00000005886.2">
    <property type="protein sequence ID" value="ENSPEMP00000003439.2"/>
    <property type="gene ID" value="ENSPEMG00000004879.2"/>
</dbReference>
<dbReference type="RefSeq" id="XP_042122428.1">
    <property type="nucleotide sequence ID" value="XM_042266494.1"/>
</dbReference>
<evidence type="ECO:0000256" key="2">
    <source>
        <dbReference type="ARBA" id="ARBA00022525"/>
    </source>
</evidence>
<comment type="subcellular location">
    <subcellularLocation>
        <location evidence="1">Secreted</location>
    </subcellularLocation>
</comment>
<protein>
    <recommendedName>
        <fullName evidence="8">Lymphocyte antigen 6 complex locus protein G5c</fullName>
    </recommendedName>
</protein>
<accession>A0A8C8T5K9</accession>
<evidence type="ECO:0000256" key="4">
    <source>
        <dbReference type="ARBA" id="ARBA00023157"/>
    </source>
</evidence>
<keyword evidence="2" id="KW-0964">Secreted</keyword>
<sequence length="141" mass="15631">MASQNQRSSGYRSRHGGADTGWRQVGLHHSTSSLGNTVLAEGASRPPPLTRYLHCYHTLESRVGGLLGLALHLAPLGSSFVTLHVKNSDGFNVTVNNCRSREQMNDCSRTPASLVFGFWIVYRCCFLDFCNNPTDRKTTMR</sequence>
<dbReference type="InterPro" id="IPR026110">
    <property type="entry name" value="LY6G5C"/>
</dbReference>
<keyword evidence="5" id="KW-0325">Glycoprotein</keyword>
<dbReference type="GO" id="GO:0009897">
    <property type="term" value="C:external side of plasma membrane"/>
    <property type="evidence" value="ECO:0007669"/>
    <property type="project" value="TreeGrafter"/>
</dbReference>
<dbReference type="PANTHER" id="PTHR14909:SF6">
    <property type="entry name" value="LYMPHOCYTE ANTIGEN 6 COMPLEX LOCUS PROTEIN G5C"/>
    <property type="match status" value="1"/>
</dbReference>
<dbReference type="Proteomes" id="UP000694547">
    <property type="component" value="Chromosome 21"/>
</dbReference>
<dbReference type="OrthoDB" id="9449163at2759"/>
<reference evidence="6" key="2">
    <citation type="submission" date="2025-08" db="UniProtKB">
        <authorList>
            <consortium name="Ensembl"/>
        </authorList>
    </citation>
    <scope>IDENTIFICATION</scope>
</reference>
<evidence type="ECO:0000313" key="7">
    <source>
        <dbReference type="Proteomes" id="UP000694547"/>
    </source>
</evidence>
<proteinExistence type="predicted"/>
<gene>
    <name evidence="6" type="primary">Ly6g5c</name>
</gene>
<evidence type="ECO:0008006" key="8">
    <source>
        <dbReference type="Google" id="ProtNLM"/>
    </source>
</evidence>
<dbReference type="AlphaFoldDB" id="A0A8C8T5K9"/>
<evidence type="ECO:0000313" key="6">
    <source>
        <dbReference type="Ensembl" id="ENSPEMP00000003439.2"/>
    </source>
</evidence>
<reference evidence="6" key="3">
    <citation type="submission" date="2025-09" db="UniProtKB">
        <authorList>
            <consortium name="Ensembl"/>
        </authorList>
    </citation>
    <scope>IDENTIFICATION</scope>
</reference>
<keyword evidence="7" id="KW-1185">Reference proteome</keyword>
<dbReference type="GO" id="GO:0005576">
    <property type="term" value="C:extracellular region"/>
    <property type="evidence" value="ECO:0007669"/>
    <property type="project" value="UniProtKB-SubCell"/>
</dbReference>
<organism evidence="6 7">
    <name type="scientific">Peromyscus maniculatus bairdii</name>
    <name type="common">Prairie deer mouse</name>
    <dbReference type="NCBI Taxonomy" id="230844"/>
    <lineage>
        <taxon>Eukaryota</taxon>
        <taxon>Metazoa</taxon>
        <taxon>Chordata</taxon>
        <taxon>Craniata</taxon>
        <taxon>Vertebrata</taxon>
        <taxon>Euteleostomi</taxon>
        <taxon>Mammalia</taxon>
        <taxon>Eutheria</taxon>
        <taxon>Euarchontoglires</taxon>
        <taxon>Glires</taxon>
        <taxon>Rodentia</taxon>
        <taxon>Myomorpha</taxon>
        <taxon>Muroidea</taxon>
        <taxon>Cricetidae</taxon>
        <taxon>Neotominae</taxon>
        <taxon>Peromyscus</taxon>
    </lineage>
</organism>
<reference evidence="6 7" key="1">
    <citation type="submission" date="2018-10" db="EMBL/GenBank/DDBJ databases">
        <title>Improved assembly of the deer mouse Peromyscus maniculatus genome.</title>
        <authorList>
            <person name="Lassance J.-M."/>
            <person name="Hoekstra H.E."/>
        </authorList>
    </citation>
    <scope>NUCLEOTIDE SEQUENCE [LARGE SCALE GENOMIC DNA]</scope>
</reference>
<evidence type="ECO:0000256" key="1">
    <source>
        <dbReference type="ARBA" id="ARBA00004613"/>
    </source>
</evidence>
<evidence type="ECO:0000256" key="3">
    <source>
        <dbReference type="ARBA" id="ARBA00022729"/>
    </source>
</evidence>
<name>A0A8C8T5K9_PERMB</name>
<keyword evidence="4" id="KW-1015">Disulfide bond</keyword>
<dbReference type="GeneTree" id="ENSGT00390000011513"/>
<keyword evidence="3" id="KW-0732">Signal</keyword>